<dbReference type="CDD" id="cd16030">
    <property type="entry name" value="iduronate-2-sulfatase"/>
    <property type="match status" value="1"/>
</dbReference>
<dbReference type="RefSeq" id="WP_406693904.1">
    <property type="nucleotide sequence ID" value="NZ_CP155447.1"/>
</dbReference>
<evidence type="ECO:0000259" key="7">
    <source>
        <dbReference type="Pfam" id="PF00884"/>
    </source>
</evidence>
<evidence type="ECO:0000256" key="2">
    <source>
        <dbReference type="ARBA" id="ARBA00008779"/>
    </source>
</evidence>
<dbReference type="Pfam" id="PF00884">
    <property type="entry name" value="Sulfatase"/>
    <property type="match status" value="1"/>
</dbReference>
<dbReference type="PANTHER" id="PTHR45953:SF1">
    <property type="entry name" value="IDURONATE 2-SULFATASE"/>
    <property type="match status" value="1"/>
</dbReference>
<dbReference type="Gene3D" id="3.40.720.10">
    <property type="entry name" value="Alkaline Phosphatase, subunit A"/>
    <property type="match status" value="1"/>
</dbReference>
<reference evidence="8" key="1">
    <citation type="submission" date="2024-05" db="EMBL/GenBank/DDBJ databases">
        <title>Planctomycetes of the genus Singulisphaera possess chitinolytic capabilities.</title>
        <authorList>
            <person name="Ivanova A."/>
        </authorList>
    </citation>
    <scope>NUCLEOTIDE SEQUENCE</scope>
    <source>
        <strain evidence="8">Ch08T</strain>
    </source>
</reference>
<sequence length="491" mass="54344">MLGMLACLFMALAPQGAGNTGDGAQDGRPNLLFIAVDDLNDWVGCLGGHPQAKTPNIDRLARRGTLFANAHCQAPLCNPSRSSLLTGLRPSTTGIYSLQPGIRAVPALRDQVTLPQALAAQGYSTFCAGKIFHDGSIPPRDREQEFQVWSVTGGIPFPPKKLVETPAAIKAMDWGVVPDRDEEQADWKSADAAIARLQKPPPGKPFFVAVGFRLPHVPCFASQRWFDLYPDETLVMPPVKEDDRGDVPEFSWYLHWKLPEPRLSWLLKAKQWRPLVRSYLASISFMDSQVGRVLDALEASGQADRTVVVLWSDHGWHLGEKGVSGKNTLWERSTRVPLIFAGPGIAAGARCAQPVELLDLYPTIVSLCGLSERPGLEGHTLAPQLKDAHAPRPWPAITTHNQDNHAIRTEHWRFIRYADGSEELYDHRVDPNEWTNLAGDPAHAEIKRELAGWLPKRNEPPAPGSLARLLTKVNGVWTWERKPIIPTEKIP</sequence>
<gene>
    <name evidence="8" type="ORF">V5E97_22970</name>
</gene>
<comment type="similarity">
    <text evidence="2">Belongs to the sulfatase family.</text>
</comment>
<dbReference type="PROSITE" id="PS00149">
    <property type="entry name" value="SULFATASE_2"/>
    <property type="match status" value="1"/>
</dbReference>
<keyword evidence="5" id="KW-0378">Hydrolase</keyword>
<dbReference type="InterPro" id="IPR035874">
    <property type="entry name" value="IDS"/>
</dbReference>
<dbReference type="PANTHER" id="PTHR45953">
    <property type="entry name" value="IDURONATE 2-SULFATASE"/>
    <property type="match status" value="1"/>
</dbReference>
<dbReference type="InterPro" id="IPR017850">
    <property type="entry name" value="Alkaline_phosphatase_core_sf"/>
</dbReference>
<evidence type="ECO:0000256" key="1">
    <source>
        <dbReference type="ARBA" id="ARBA00001913"/>
    </source>
</evidence>
<dbReference type="InterPro" id="IPR024607">
    <property type="entry name" value="Sulfatase_CS"/>
</dbReference>
<protein>
    <submittedName>
        <fullName evidence="8">Sulfatase</fullName>
    </submittedName>
</protein>
<dbReference type="SUPFAM" id="SSF53649">
    <property type="entry name" value="Alkaline phosphatase-like"/>
    <property type="match status" value="1"/>
</dbReference>
<evidence type="ECO:0000256" key="3">
    <source>
        <dbReference type="ARBA" id="ARBA00022723"/>
    </source>
</evidence>
<organism evidence="8">
    <name type="scientific">Singulisphaera sp. Ch08</name>
    <dbReference type="NCBI Taxonomy" id="3120278"/>
    <lineage>
        <taxon>Bacteria</taxon>
        <taxon>Pseudomonadati</taxon>
        <taxon>Planctomycetota</taxon>
        <taxon>Planctomycetia</taxon>
        <taxon>Isosphaerales</taxon>
        <taxon>Isosphaeraceae</taxon>
        <taxon>Singulisphaera</taxon>
    </lineage>
</organism>
<dbReference type="InterPro" id="IPR000917">
    <property type="entry name" value="Sulfatase_N"/>
</dbReference>
<dbReference type="GO" id="GO:0046872">
    <property type="term" value="F:metal ion binding"/>
    <property type="evidence" value="ECO:0007669"/>
    <property type="project" value="UniProtKB-KW"/>
</dbReference>
<dbReference type="GO" id="GO:0005737">
    <property type="term" value="C:cytoplasm"/>
    <property type="evidence" value="ECO:0007669"/>
    <property type="project" value="TreeGrafter"/>
</dbReference>
<accession>A0AAU7C7S9</accession>
<dbReference type="AlphaFoldDB" id="A0AAU7C7S9"/>
<keyword evidence="6" id="KW-0106">Calcium</keyword>
<comment type="cofactor">
    <cofactor evidence="1">
        <name>Ca(2+)</name>
        <dbReference type="ChEBI" id="CHEBI:29108"/>
    </cofactor>
</comment>
<evidence type="ECO:0000256" key="4">
    <source>
        <dbReference type="ARBA" id="ARBA00022729"/>
    </source>
</evidence>
<name>A0AAU7C7S9_9BACT</name>
<evidence type="ECO:0000313" key="8">
    <source>
        <dbReference type="EMBL" id="XBH01211.1"/>
    </source>
</evidence>
<dbReference type="GO" id="GO:0004423">
    <property type="term" value="F:iduronate-2-sulfatase activity"/>
    <property type="evidence" value="ECO:0007669"/>
    <property type="project" value="InterPro"/>
</dbReference>
<keyword evidence="3" id="KW-0479">Metal-binding</keyword>
<keyword evidence="4" id="KW-0732">Signal</keyword>
<feature type="domain" description="Sulfatase N-terminal" evidence="7">
    <location>
        <begin position="29"/>
        <end position="369"/>
    </location>
</feature>
<evidence type="ECO:0000256" key="6">
    <source>
        <dbReference type="ARBA" id="ARBA00022837"/>
    </source>
</evidence>
<evidence type="ECO:0000256" key="5">
    <source>
        <dbReference type="ARBA" id="ARBA00022801"/>
    </source>
</evidence>
<proteinExistence type="inferred from homology"/>
<dbReference type="EMBL" id="CP155447">
    <property type="protein sequence ID" value="XBH01211.1"/>
    <property type="molecule type" value="Genomic_DNA"/>
</dbReference>